<organism evidence="2">
    <name type="scientific">Anguilla anguilla</name>
    <name type="common">European freshwater eel</name>
    <name type="synonym">Muraena anguilla</name>
    <dbReference type="NCBI Taxonomy" id="7936"/>
    <lineage>
        <taxon>Eukaryota</taxon>
        <taxon>Metazoa</taxon>
        <taxon>Chordata</taxon>
        <taxon>Craniata</taxon>
        <taxon>Vertebrata</taxon>
        <taxon>Euteleostomi</taxon>
        <taxon>Actinopterygii</taxon>
        <taxon>Neopterygii</taxon>
        <taxon>Teleostei</taxon>
        <taxon>Anguilliformes</taxon>
        <taxon>Anguillidae</taxon>
        <taxon>Anguilla</taxon>
    </lineage>
</organism>
<evidence type="ECO:0000256" key="1">
    <source>
        <dbReference type="SAM" id="Phobius"/>
    </source>
</evidence>
<keyword evidence="1" id="KW-0812">Transmembrane</keyword>
<evidence type="ECO:0000313" key="2">
    <source>
        <dbReference type="EMBL" id="JAH51360.1"/>
    </source>
</evidence>
<protein>
    <submittedName>
        <fullName evidence="2">Uncharacterized protein</fullName>
    </submittedName>
</protein>
<dbReference type="EMBL" id="GBXM01057217">
    <property type="protein sequence ID" value="JAH51360.1"/>
    <property type="molecule type" value="Transcribed_RNA"/>
</dbReference>
<keyword evidence="1" id="KW-1133">Transmembrane helix</keyword>
<sequence>MQYLTLGGQGNDLIFSCLVDILLIPLCVVVILCLCSSAADSPRRLQPSGNLLWRT</sequence>
<reference evidence="2" key="2">
    <citation type="journal article" date="2015" name="Fish Shellfish Immunol.">
        <title>Early steps in the European eel (Anguilla anguilla)-Vibrio vulnificus interaction in the gills: Role of the RtxA13 toxin.</title>
        <authorList>
            <person name="Callol A."/>
            <person name="Pajuelo D."/>
            <person name="Ebbesson L."/>
            <person name="Teles M."/>
            <person name="MacKenzie S."/>
            <person name="Amaro C."/>
        </authorList>
    </citation>
    <scope>NUCLEOTIDE SEQUENCE</scope>
</reference>
<reference evidence="2" key="1">
    <citation type="submission" date="2014-11" db="EMBL/GenBank/DDBJ databases">
        <authorList>
            <person name="Amaro Gonzalez C."/>
        </authorList>
    </citation>
    <scope>NUCLEOTIDE SEQUENCE</scope>
</reference>
<proteinExistence type="predicted"/>
<accession>A0A0E9TEQ5</accession>
<keyword evidence="1" id="KW-0472">Membrane</keyword>
<feature type="transmembrane region" description="Helical" evidence="1">
    <location>
        <begin position="13"/>
        <end position="35"/>
    </location>
</feature>
<name>A0A0E9TEQ5_ANGAN</name>
<dbReference type="AlphaFoldDB" id="A0A0E9TEQ5"/>